<evidence type="ECO:0000313" key="8">
    <source>
        <dbReference type="Proteomes" id="UP000243515"/>
    </source>
</evidence>
<name>A0A232LT82_9EURO</name>
<dbReference type="PANTHER" id="PTHR48020:SF40">
    <property type="entry name" value="MAJOR FACILITATOR SUPERFAMILY (MFS) PROFILE DOMAIN-CONTAINING PROTEIN"/>
    <property type="match status" value="1"/>
</dbReference>
<dbReference type="InterPro" id="IPR036259">
    <property type="entry name" value="MFS_trans_sf"/>
</dbReference>
<dbReference type="OrthoDB" id="6339427at2759"/>
<dbReference type="InterPro" id="IPR020846">
    <property type="entry name" value="MFS_dom"/>
</dbReference>
<comment type="caution">
    <text evidence="7">The sequence shown here is derived from an EMBL/GenBank/DDBJ whole genome shotgun (WGS) entry which is preliminary data.</text>
</comment>
<dbReference type="InterPro" id="IPR005828">
    <property type="entry name" value="MFS_sugar_transport-like"/>
</dbReference>
<evidence type="ECO:0000256" key="4">
    <source>
        <dbReference type="ARBA" id="ARBA00022989"/>
    </source>
</evidence>
<protein>
    <recommendedName>
        <fullName evidence="6">Major facilitator superfamily (MFS) profile domain-containing protein</fullName>
    </recommendedName>
</protein>
<dbReference type="GO" id="GO:0022857">
    <property type="term" value="F:transmembrane transporter activity"/>
    <property type="evidence" value="ECO:0007669"/>
    <property type="project" value="InterPro"/>
</dbReference>
<dbReference type="Proteomes" id="UP000243515">
    <property type="component" value="Unassembled WGS sequence"/>
</dbReference>
<comment type="subcellular location">
    <subcellularLocation>
        <location evidence="1">Membrane</location>
        <topology evidence="1">Multi-pass membrane protein</topology>
    </subcellularLocation>
</comment>
<accession>A0A232LT82</accession>
<organism evidence="7 8">
    <name type="scientific">Elaphomyces granulatus</name>
    <dbReference type="NCBI Taxonomy" id="519963"/>
    <lineage>
        <taxon>Eukaryota</taxon>
        <taxon>Fungi</taxon>
        <taxon>Dikarya</taxon>
        <taxon>Ascomycota</taxon>
        <taxon>Pezizomycotina</taxon>
        <taxon>Eurotiomycetes</taxon>
        <taxon>Eurotiomycetidae</taxon>
        <taxon>Eurotiales</taxon>
        <taxon>Elaphomycetaceae</taxon>
        <taxon>Elaphomyces</taxon>
    </lineage>
</organism>
<dbReference type="InterPro" id="IPR050814">
    <property type="entry name" value="Myo-inositol_Transporter"/>
</dbReference>
<sequence>MWFSAALLGPFLLDPICHSQPYLGRRGAVFIAALFSLASAIGGSLATSWQGFLIARIFLGIGIGAKASIVPIWESEILPPYKR</sequence>
<evidence type="ECO:0000256" key="2">
    <source>
        <dbReference type="ARBA" id="ARBA00022448"/>
    </source>
</evidence>
<dbReference type="PANTHER" id="PTHR48020">
    <property type="entry name" value="PROTON MYO-INOSITOL COTRANSPORTER"/>
    <property type="match status" value="1"/>
</dbReference>
<proteinExistence type="predicted"/>
<dbReference type="EMBL" id="NPHW01004904">
    <property type="protein sequence ID" value="OXV07370.1"/>
    <property type="molecule type" value="Genomic_DNA"/>
</dbReference>
<feature type="domain" description="Major facilitator superfamily (MFS) profile" evidence="6">
    <location>
        <begin position="1"/>
        <end position="83"/>
    </location>
</feature>
<gene>
    <name evidence="7" type="ORF">Egran_04864</name>
</gene>
<keyword evidence="3" id="KW-0812">Transmembrane</keyword>
<keyword evidence="5" id="KW-0472">Membrane</keyword>
<keyword evidence="2" id="KW-0813">Transport</keyword>
<dbReference type="SUPFAM" id="SSF103473">
    <property type="entry name" value="MFS general substrate transporter"/>
    <property type="match status" value="1"/>
</dbReference>
<evidence type="ECO:0000256" key="1">
    <source>
        <dbReference type="ARBA" id="ARBA00004141"/>
    </source>
</evidence>
<keyword evidence="8" id="KW-1185">Reference proteome</keyword>
<evidence type="ECO:0000256" key="5">
    <source>
        <dbReference type="ARBA" id="ARBA00023136"/>
    </source>
</evidence>
<evidence type="ECO:0000259" key="6">
    <source>
        <dbReference type="PROSITE" id="PS50850"/>
    </source>
</evidence>
<evidence type="ECO:0000256" key="3">
    <source>
        <dbReference type="ARBA" id="ARBA00022692"/>
    </source>
</evidence>
<reference evidence="7 8" key="1">
    <citation type="journal article" date="2015" name="Environ. Microbiol.">
        <title>Metagenome sequence of Elaphomyces granulatus from sporocarp tissue reveals Ascomycota ectomycorrhizal fingerprints of genome expansion and a Proteobacteria-rich microbiome.</title>
        <authorList>
            <person name="Quandt C.A."/>
            <person name="Kohler A."/>
            <person name="Hesse C.N."/>
            <person name="Sharpton T.J."/>
            <person name="Martin F."/>
            <person name="Spatafora J.W."/>
        </authorList>
    </citation>
    <scope>NUCLEOTIDE SEQUENCE [LARGE SCALE GENOMIC DNA]</scope>
    <source>
        <strain evidence="7 8">OSC145934</strain>
    </source>
</reference>
<keyword evidence="4" id="KW-1133">Transmembrane helix</keyword>
<dbReference type="Pfam" id="PF00083">
    <property type="entry name" value="Sugar_tr"/>
    <property type="match status" value="1"/>
</dbReference>
<dbReference type="AlphaFoldDB" id="A0A232LT82"/>
<dbReference type="GO" id="GO:0016020">
    <property type="term" value="C:membrane"/>
    <property type="evidence" value="ECO:0007669"/>
    <property type="project" value="UniProtKB-SubCell"/>
</dbReference>
<dbReference type="PROSITE" id="PS50850">
    <property type="entry name" value="MFS"/>
    <property type="match status" value="1"/>
</dbReference>
<evidence type="ECO:0000313" key="7">
    <source>
        <dbReference type="EMBL" id="OXV07370.1"/>
    </source>
</evidence>
<dbReference type="Gene3D" id="1.20.1250.20">
    <property type="entry name" value="MFS general substrate transporter like domains"/>
    <property type="match status" value="1"/>
</dbReference>